<evidence type="ECO:0000313" key="5">
    <source>
        <dbReference type="Proteomes" id="UP000828390"/>
    </source>
</evidence>
<dbReference type="PANTHER" id="PTHR45745:SF1">
    <property type="entry name" value="PHOSPHOGLUCOMUTASE 2B-RELATED"/>
    <property type="match status" value="1"/>
</dbReference>
<reference evidence="4" key="1">
    <citation type="journal article" date="2019" name="bioRxiv">
        <title>The Genome of the Zebra Mussel, Dreissena polymorpha: A Resource for Invasive Species Research.</title>
        <authorList>
            <person name="McCartney M.A."/>
            <person name="Auch B."/>
            <person name="Kono T."/>
            <person name="Mallez S."/>
            <person name="Zhang Y."/>
            <person name="Obille A."/>
            <person name="Becker A."/>
            <person name="Abrahante J.E."/>
            <person name="Garbe J."/>
            <person name="Badalamenti J.P."/>
            <person name="Herman A."/>
            <person name="Mangelson H."/>
            <person name="Liachko I."/>
            <person name="Sullivan S."/>
            <person name="Sone E.D."/>
            <person name="Koren S."/>
            <person name="Silverstein K.A.T."/>
            <person name="Beckman K.B."/>
            <person name="Gohl D.M."/>
        </authorList>
    </citation>
    <scope>NUCLEOTIDE SEQUENCE</scope>
    <source>
        <strain evidence="4">Duluth1</strain>
        <tissue evidence="4">Whole animal</tissue>
    </source>
</reference>
<keyword evidence="5" id="KW-1185">Reference proteome</keyword>
<name>A0A9D4KQV2_DREPO</name>
<evidence type="ECO:0000313" key="4">
    <source>
        <dbReference type="EMBL" id="KAH3843874.1"/>
    </source>
</evidence>
<dbReference type="Gene3D" id="3.40.120.10">
    <property type="entry name" value="Alpha-D-Glucose-1,6-Bisphosphate, subunit A, domain 3"/>
    <property type="match status" value="1"/>
</dbReference>
<dbReference type="PANTHER" id="PTHR45745">
    <property type="entry name" value="PHOSPHOMANNOMUTASE 45A"/>
    <property type="match status" value="1"/>
</dbReference>
<dbReference type="GO" id="GO:0005975">
    <property type="term" value="P:carbohydrate metabolic process"/>
    <property type="evidence" value="ECO:0007669"/>
    <property type="project" value="InterPro"/>
</dbReference>
<evidence type="ECO:0000256" key="3">
    <source>
        <dbReference type="ARBA" id="ARBA00023235"/>
    </source>
</evidence>
<comment type="caution">
    <text evidence="4">The sequence shown here is derived from an EMBL/GenBank/DDBJ whole genome shotgun (WGS) entry which is preliminary data.</text>
</comment>
<dbReference type="Proteomes" id="UP000828390">
    <property type="component" value="Unassembled WGS sequence"/>
</dbReference>
<evidence type="ECO:0000256" key="2">
    <source>
        <dbReference type="ARBA" id="ARBA00022842"/>
    </source>
</evidence>
<dbReference type="GO" id="GO:0006166">
    <property type="term" value="P:purine ribonucleoside salvage"/>
    <property type="evidence" value="ECO:0007669"/>
    <property type="project" value="TreeGrafter"/>
</dbReference>
<dbReference type="GO" id="GO:0008973">
    <property type="term" value="F:phosphopentomutase activity"/>
    <property type="evidence" value="ECO:0007669"/>
    <property type="project" value="TreeGrafter"/>
</dbReference>
<dbReference type="InterPro" id="IPR016055">
    <property type="entry name" value="A-D-PHexomutase_a/b/a-I/II/III"/>
</dbReference>
<dbReference type="GO" id="GO:0046872">
    <property type="term" value="F:metal ion binding"/>
    <property type="evidence" value="ECO:0007669"/>
    <property type="project" value="UniProtKB-KW"/>
</dbReference>
<dbReference type="AlphaFoldDB" id="A0A9D4KQV2"/>
<keyword evidence="1" id="KW-0479">Metal-binding</keyword>
<accession>A0A9D4KQV2</accession>
<organism evidence="4 5">
    <name type="scientific">Dreissena polymorpha</name>
    <name type="common">Zebra mussel</name>
    <name type="synonym">Mytilus polymorpha</name>
    <dbReference type="NCBI Taxonomy" id="45954"/>
    <lineage>
        <taxon>Eukaryota</taxon>
        <taxon>Metazoa</taxon>
        <taxon>Spiralia</taxon>
        <taxon>Lophotrochozoa</taxon>
        <taxon>Mollusca</taxon>
        <taxon>Bivalvia</taxon>
        <taxon>Autobranchia</taxon>
        <taxon>Heteroconchia</taxon>
        <taxon>Euheterodonta</taxon>
        <taxon>Imparidentia</taxon>
        <taxon>Neoheterodontei</taxon>
        <taxon>Myida</taxon>
        <taxon>Dreissenoidea</taxon>
        <taxon>Dreissenidae</taxon>
        <taxon>Dreissena</taxon>
    </lineage>
</organism>
<keyword evidence="2" id="KW-0460">Magnesium</keyword>
<evidence type="ECO:0000256" key="1">
    <source>
        <dbReference type="ARBA" id="ARBA00022723"/>
    </source>
</evidence>
<sequence length="159" mass="18464">MEDPVLQRKVEEWLKWSKNETDNKEIQALVDEGNADELQLRLFHRMEFGTAGLRARMGAGYNMMNDLTVIQATQSYKLHSHTSYTGKATRMISLSYKLHRYGQLNDLMVIQATQSYKLHWLGHLNDLTVIQATQSYKLHRYGQLNDLTVIQVTQVRPPE</sequence>
<proteinExistence type="predicted"/>
<protein>
    <submittedName>
        <fullName evidence="4">Uncharacterized protein</fullName>
    </submittedName>
</protein>
<dbReference type="SUPFAM" id="SSF53738">
    <property type="entry name" value="Phosphoglucomutase, first 3 domains"/>
    <property type="match status" value="1"/>
</dbReference>
<reference evidence="4" key="2">
    <citation type="submission" date="2020-11" db="EMBL/GenBank/DDBJ databases">
        <authorList>
            <person name="McCartney M.A."/>
            <person name="Auch B."/>
            <person name="Kono T."/>
            <person name="Mallez S."/>
            <person name="Becker A."/>
            <person name="Gohl D.M."/>
            <person name="Silverstein K.A.T."/>
            <person name="Koren S."/>
            <person name="Bechman K.B."/>
            <person name="Herman A."/>
            <person name="Abrahante J.E."/>
            <person name="Garbe J."/>
        </authorList>
    </citation>
    <scope>NUCLEOTIDE SEQUENCE</scope>
    <source>
        <strain evidence="4">Duluth1</strain>
        <tissue evidence="4">Whole animal</tissue>
    </source>
</reference>
<keyword evidence="3" id="KW-0413">Isomerase</keyword>
<dbReference type="GO" id="GO:0005634">
    <property type="term" value="C:nucleus"/>
    <property type="evidence" value="ECO:0007669"/>
    <property type="project" value="TreeGrafter"/>
</dbReference>
<dbReference type="EMBL" id="JAIWYP010000004">
    <property type="protein sequence ID" value="KAH3843874.1"/>
    <property type="molecule type" value="Genomic_DNA"/>
</dbReference>
<gene>
    <name evidence="4" type="ORF">DPMN_117407</name>
</gene>